<keyword evidence="7" id="KW-1185">Reference proteome</keyword>
<dbReference type="GeneID" id="113868006"/>
<dbReference type="SUPFAM" id="SSF52091">
    <property type="entry name" value="SpoIIaa-like"/>
    <property type="match status" value="1"/>
</dbReference>
<dbReference type="PROSITE" id="PS50801">
    <property type="entry name" value="STAS"/>
    <property type="match status" value="1"/>
</dbReference>
<dbReference type="Pfam" id="PF00916">
    <property type="entry name" value="Sulfate_transp"/>
    <property type="match status" value="1"/>
</dbReference>
<dbReference type="InterPro" id="IPR002645">
    <property type="entry name" value="STAS_dom"/>
</dbReference>
<dbReference type="InterPro" id="IPR011547">
    <property type="entry name" value="SLC26A/SulP_dom"/>
</dbReference>
<feature type="transmembrane region" description="Helical" evidence="5">
    <location>
        <begin position="359"/>
        <end position="378"/>
    </location>
</feature>
<feature type="transmembrane region" description="Helical" evidence="5">
    <location>
        <begin position="319"/>
        <end position="339"/>
    </location>
</feature>
<dbReference type="InterPro" id="IPR001902">
    <property type="entry name" value="SLC26A/SulP_fam"/>
</dbReference>
<feature type="transmembrane region" description="Helical" evidence="5">
    <location>
        <begin position="72"/>
        <end position="92"/>
    </location>
</feature>
<comment type="subcellular location">
    <subcellularLocation>
        <location evidence="1">Membrane</location>
        <topology evidence="1">Multi-pass membrane protein</topology>
    </subcellularLocation>
</comment>
<gene>
    <name evidence="8" type="primary">LOC113868006</name>
</gene>
<reference evidence="7" key="1">
    <citation type="journal article" date="2019" name="Toxins">
        <title>Detection of Abrin-Like and Prepropulchellin-Like Toxin Genes and Transcripts Using Whole Genome Sequencing and Full-Length Transcript Sequencing of Abrus precatorius.</title>
        <authorList>
            <person name="Hovde B.T."/>
            <person name="Daligault H.E."/>
            <person name="Hanschen E.R."/>
            <person name="Kunde Y.A."/>
            <person name="Johnson M.B."/>
            <person name="Starkenburg S.R."/>
            <person name="Johnson S.L."/>
        </authorList>
    </citation>
    <scope>NUCLEOTIDE SEQUENCE [LARGE SCALE GENOMIC DNA]</scope>
</reference>
<evidence type="ECO:0000256" key="3">
    <source>
        <dbReference type="ARBA" id="ARBA00022989"/>
    </source>
</evidence>
<name>A0A8B8LSK6_ABRPR</name>
<feature type="transmembrane region" description="Helical" evidence="5">
    <location>
        <begin position="450"/>
        <end position="475"/>
    </location>
</feature>
<dbReference type="Gene3D" id="3.30.750.24">
    <property type="entry name" value="STAS domain"/>
    <property type="match status" value="1"/>
</dbReference>
<evidence type="ECO:0000313" key="7">
    <source>
        <dbReference type="Proteomes" id="UP000694853"/>
    </source>
</evidence>
<feature type="transmembrane region" description="Helical" evidence="5">
    <location>
        <begin position="267"/>
        <end position="288"/>
    </location>
</feature>
<dbReference type="NCBIfam" id="TIGR00815">
    <property type="entry name" value="sulP"/>
    <property type="match status" value="1"/>
</dbReference>
<evidence type="ECO:0000256" key="5">
    <source>
        <dbReference type="SAM" id="Phobius"/>
    </source>
</evidence>
<dbReference type="PANTHER" id="PTHR11814">
    <property type="entry name" value="SULFATE TRANSPORTER"/>
    <property type="match status" value="1"/>
</dbReference>
<reference evidence="8" key="2">
    <citation type="submission" date="2025-08" db="UniProtKB">
        <authorList>
            <consortium name="RefSeq"/>
        </authorList>
    </citation>
    <scope>IDENTIFICATION</scope>
    <source>
        <tissue evidence="8">Young leaves</tissue>
    </source>
</reference>
<feature type="transmembrane region" description="Helical" evidence="5">
    <location>
        <begin position="129"/>
        <end position="149"/>
    </location>
</feature>
<dbReference type="GO" id="GO:0008271">
    <property type="term" value="F:secondary active sulfate transmembrane transporter activity"/>
    <property type="evidence" value="ECO:0007669"/>
    <property type="project" value="InterPro"/>
</dbReference>
<proteinExistence type="predicted"/>
<feature type="transmembrane region" description="Helical" evidence="5">
    <location>
        <begin position="161"/>
        <end position="181"/>
    </location>
</feature>
<evidence type="ECO:0000313" key="8">
    <source>
        <dbReference type="RefSeq" id="XP_027359356.1"/>
    </source>
</evidence>
<feature type="domain" description="STAS" evidence="6">
    <location>
        <begin position="508"/>
        <end position="627"/>
    </location>
</feature>
<keyword evidence="3 5" id="KW-1133">Transmembrane helix</keyword>
<sequence length="651" mass="71675">MGSMDKSEVDDRYHGVNFTTQRGFRAKFKSGLKETFFPDDPFRQFKNEEKPLRRVIKGVQYFVPIFEWLPNYTWRLFCSDLIAGLTISSLAIPQGISYAKLANLPPLIGLYSSFVPPLVYAVFGSSRHMAVGTIAAASLLIGQTIATVADPEEEPTLFLHLIFTTTFITGIFQACLGVFRLGILVDFFSHSTINGFMGGTAIILILQQLKGIFGMKHFSTKTNVIAVVKAILANRHEIRWETTVLGVIFIAFLQFTRHLRNKNPKLFWVPAIAPMTTVIVAGIFTYLVKGQHHGIQIVGHLDKGLNPLSIQYLNFNSKYLAAVVRAGLITGVLSLAEGIAIGRSFAVTDNTPHDGNKEMIAFGLMNLCGSFTSCYLTSGPFSKTAVNYNAGCKTAMANVIQAIVMALTLQFLAPLFGYTPLVALSAIIISAMLGLIHYEEVIHLFKVDKFDFVICMAAFLGVAFISMDIGLMISVGLSVLRALLYVARPAACKLGKLPDHMGLYRDVEQYTASTLQGILVIQLGSPVYFANSVYVKEKIMRYIRSEESSSGDVVEHVILDLSGVTSIDTTGIKGLDETNKILGKNGIKMAIVNPRLEVMEKLIASKFVDKIGKDSFYLTLDDAVMASQYSLRLSKTNNTHEEIVVHDQDHA</sequence>
<dbReference type="RefSeq" id="XP_027359356.1">
    <property type="nucleotide sequence ID" value="XM_027503555.1"/>
</dbReference>
<evidence type="ECO:0000256" key="2">
    <source>
        <dbReference type="ARBA" id="ARBA00022692"/>
    </source>
</evidence>
<feature type="transmembrane region" description="Helical" evidence="5">
    <location>
        <begin position="104"/>
        <end position="123"/>
    </location>
</feature>
<dbReference type="PROSITE" id="PS01130">
    <property type="entry name" value="SLC26A"/>
    <property type="match status" value="1"/>
</dbReference>
<protein>
    <submittedName>
        <fullName evidence="8">Probable sulfate transporter 3.5</fullName>
    </submittedName>
</protein>
<dbReference type="KEGG" id="aprc:113868006"/>
<feature type="transmembrane region" description="Helical" evidence="5">
    <location>
        <begin position="418"/>
        <end position="438"/>
    </location>
</feature>
<dbReference type="CDD" id="cd07042">
    <property type="entry name" value="STAS_SulP_like_sulfate_transporter"/>
    <property type="match status" value="1"/>
</dbReference>
<dbReference type="Pfam" id="PF01740">
    <property type="entry name" value="STAS"/>
    <property type="match status" value="1"/>
</dbReference>
<keyword evidence="4 5" id="KW-0472">Membrane</keyword>
<dbReference type="AlphaFoldDB" id="A0A8B8LSK6"/>
<evidence type="ECO:0000256" key="4">
    <source>
        <dbReference type="ARBA" id="ARBA00023136"/>
    </source>
</evidence>
<evidence type="ECO:0000259" key="6">
    <source>
        <dbReference type="PROSITE" id="PS50801"/>
    </source>
</evidence>
<feature type="transmembrane region" description="Helical" evidence="5">
    <location>
        <begin position="515"/>
        <end position="535"/>
    </location>
</feature>
<dbReference type="GO" id="GO:0016020">
    <property type="term" value="C:membrane"/>
    <property type="evidence" value="ECO:0007669"/>
    <property type="project" value="UniProtKB-SubCell"/>
</dbReference>
<feature type="transmembrane region" description="Helical" evidence="5">
    <location>
        <begin position="390"/>
        <end position="412"/>
    </location>
</feature>
<organism evidence="7 8">
    <name type="scientific">Abrus precatorius</name>
    <name type="common">Indian licorice</name>
    <name type="synonym">Glycine abrus</name>
    <dbReference type="NCBI Taxonomy" id="3816"/>
    <lineage>
        <taxon>Eukaryota</taxon>
        <taxon>Viridiplantae</taxon>
        <taxon>Streptophyta</taxon>
        <taxon>Embryophyta</taxon>
        <taxon>Tracheophyta</taxon>
        <taxon>Spermatophyta</taxon>
        <taxon>Magnoliopsida</taxon>
        <taxon>eudicotyledons</taxon>
        <taxon>Gunneridae</taxon>
        <taxon>Pentapetalae</taxon>
        <taxon>rosids</taxon>
        <taxon>fabids</taxon>
        <taxon>Fabales</taxon>
        <taxon>Fabaceae</taxon>
        <taxon>Papilionoideae</taxon>
        <taxon>50 kb inversion clade</taxon>
        <taxon>NPAAA clade</taxon>
        <taxon>indigoferoid/millettioid clade</taxon>
        <taxon>Abreae</taxon>
        <taxon>Abrus</taxon>
    </lineage>
</organism>
<evidence type="ECO:0000256" key="1">
    <source>
        <dbReference type="ARBA" id="ARBA00004141"/>
    </source>
</evidence>
<dbReference type="InterPro" id="IPR036513">
    <property type="entry name" value="STAS_dom_sf"/>
</dbReference>
<dbReference type="OrthoDB" id="288203at2759"/>
<feature type="transmembrane region" description="Helical" evidence="5">
    <location>
        <begin position="187"/>
        <end position="206"/>
    </location>
</feature>
<dbReference type="InterPro" id="IPR018045">
    <property type="entry name" value="S04_transporter_CS"/>
</dbReference>
<keyword evidence="2 5" id="KW-0812">Transmembrane</keyword>
<accession>A0A8B8LSK6</accession>
<dbReference type="Proteomes" id="UP000694853">
    <property type="component" value="Unplaced"/>
</dbReference>